<dbReference type="PANTHER" id="PTHR11070">
    <property type="entry name" value="UVRD / RECB / PCRA DNA HELICASE FAMILY MEMBER"/>
    <property type="match status" value="1"/>
</dbReference>
<comment type="miscellaneous">
    <text evidence="15">In the RecBCD complex, RecB has a slow 3'-5' helicase, an exonuclease activity and loads RecA onto ssDNA, RecD has a fast 5'-3' helicase activity, while RecC stimulates the ATPase and processivity of the RecB helicase and contributes to recognition of the Chi site.</text>
</comment>
<dbReference type="KEGG" id="lsf:I8J32_004315"/>
<evidence type="ECO:0000256" key="2">
    <source>
        <dbReference type="ARBA" id="ARBA00022723"/>
    </source>
</evidence>
<keyword evidence="6 15" id="KW-0347">Helicase</keyword>
<comment type="catalytic activity">
    <reaction evidence="15">
        <text>Exonucleolytic cleavage (in the presence of ATP) in either 5'- to 3'- or 3'- to 5'-direction to yield 5'-phosphooligonucleotides.</text>
        <dbReference type="EC" id="3.1.11.5"/>
    </reaction>
</comment>
<comment type="catalytic activity">
    <reaction evidence="13 15">
        <text>Couples ATP hydrolysis with the unwinding of duplex DNA by translocating in the 3'-5' direction.</text>
        <dbReference type="EC" id="5.6.2.4"/>
    </reaction>
</comment>
<keyword evidence="3 15" id="KW-0547">Nucleotide-binding</keyword>
<dbReference type="GO" id="GO:0043138">
    <property type="term" value="F:3'-5' DNA helicase activity"/>
    <property type="evidence" value="ECO:0007669"/>
    <property type="project" value="UniProtKB-UniRule"/>
</dbReference>
<feature type="binding site" evidence="16">
    <location>
        <begin position="18"/>
        <end position="25"/>
    </location>
    <ligand>
        <name>ATP</name>
        <dbReference type="ChEBI" id="CHEBI:30616"/>
    </ligand>
</feature>
<dbReference type="InterPro" id="IPR011604">
    <property type="entry name" value="PDDEXK-like_dom_sf"/>
</dbReference>
<feature type="region of interest" description="DNA-binding and helicase activity, interacts with RecC" evidence="15">
    <location>
        <begin position="1"/>
        <end position="910"/>
    </location>
</feature>
<dbReference type="GO" id="GO:0005829">
    <property type="term" value="C:cytosol"/>
    <property type="evidence" value="ECO:0007669"/>
    <property type="project" value="TreeGrafter"/>
</dbReference>
<organism evidence="19 20">
    <name type="scientific">Agrilutibacter solisilvae</name>
    <dbReference type="NCBI Taxonomy" id="2763317"/>
    <lineage>
        <taxon>Bacteria</taxon>
        <taxon>Pseudomonadati</taxon>
        <taxon>Pseudomonadota</taxon>
        <taxon>Gammaproteobacteria</taxon>
        <taxon>Lysobacterales</taxon>
        <taxon>Lysobacteraceae</taxon>
        <taxon>Agrilutibacter</taxon>
    </lineage>
</organism>
<dbReference type="Pfam" id="PF12705">
    <property type="entry name" value="PDDEXK_1"/>
    <property type="match status" value="1"/>
</dbReference>
<evidence type="ECO:0000256" key="8">
    <source>
        <dbReference type="ARBA" id="ARBA00022840"/>
    </source>
</evidence>
<evidence type="ECO:0000256" key="14">
    <source>
        <dbReference type="ARBA" id="ARBA00048988"/>
    </source>
</evidence>
<dbReference type="GO" id="GO:0003677">
    <property type="term" value="F:DNA binding"/>
    <property type="evidence" value="ECO:0007669"/>
    <property type="project" value="UniProtKB-UniRule"/>
</dbReference>
<accession>A0A975ASM9</accession>
<keyword evidence="10 15" id="KW-0238">DNA-binding</keyword>
<evidence type="ECO:0000256" key="3">
    <source>
        <dbReference type="ARBA" id="ARBA00022741"/>
    </source>
</evidence>
<evidence type="ECO:0000256" key="9">
    <source>
        <dbReference type="ARBA" id="ARBA00022842"/>
    </source>
</evidence>
<comment type="catalytic activity">
    <reaction evidence="14 15">
        <text>ATP + H2O = ADP + phosphate + H(+)</text>
        <dbReference type="Rhea" id="RHEA:13065"/>
        <dbReference type="ChEBI" id="CHEBI:15377"/>
        <dbReference type="ChEBI" id="CHEBI:15378"/>
        <dbReference type="ChEBI" id="CHEBI:30616"/>
        <dbReference type="ChEBI" id="CHEBI:43474"/>
        <dbReference type="ChEBI" id="CHEBI:456216"/>
        <dbReference type="EC" id="5.6.2.4"/>
    </reaction>
</comment>
<feature type="domain" description="UvrD-like helicase C-terminal" evidence="18">
    <location>
        <begin position="510"/>
        <end position="783"/>
    </location>
</feature>
<dbReference type="PANTHER" id="PTHR11070:SF23">
    <property type="entry name" value="RECBCD ENZYME SUBUNIT RECB"/>
    <property type="match status" value="1"/>
</dbReference>
<evidence type="ECO:0000256" key="10">
    <source>
        <dbReference type="ARBA" id="ARBA00023125"/>
    </source>
</evidence>
<evidence type="ECO:0000256" key="15">
    <source>
        <dbReference type="HAMAP-Rule" id="MF_01485"/>
    </source>
</evidence>
<evidence type="ECO:0000256" key="7">
    <source>
        <dbReference type="ARBA" id="ARBA00022839"/>
    </source>
</evidence>
<dbReference type="SUPFAM" id="SSF52540">
    <property type="entry name" value="P-loop containing nucleoside triphosphate hydrolases"/>
    <property type="match status" value="1"/>
</dbReference>
<evidence type="ECO:0000313" key="20">
    <source>
        <dbReference type="Proteomes" id="UP000639274"/>
    </source>
</evidence>
<evidence type="ECO:0000256" key="16">
    <source>
        <dbReference type="PROSITE-ProRule" id="PRU00560"/>
    </source>
</evidence>
<dbReference type="GO" id="GO:0005524">
    <property type="term" value="F:ATP binding"/>
    <property type="evidence" value="ECO:0007669"/>
    <property type="project" value="UniProtKB-UniRule"/>
</dbReference>
<evidence type="ECO:0000256" key="6">
    <source>
        <dbReference type="ARBA" id="ARBA00022806"/>
    </source>
</evidence>
<evidence type="ECO:0000256" key="4">
    <source>
        <dbReference type="ARBA" id="ARBA00022763"/>
    </source>
</evidence>
<dbReference type="Gene3D" id="1.10.3170.10">
    <property type="entry name" value="Recbcd, chain B, domain 2"/>
    <property type="match status" value="1"/>
</dbReference>
<proteinExistence type="inferred from homology"/>
<evidence type="ECO:0000256" key="5">
    <source>
        <dbReference type="ARBA" id="ARBA00022801"/>
    </source>
</evidence>
<comment type="similarity">
    <text evidence="15">Belongs to the helicase family. UvrD subfamily.</text>
</comment>
<keyword evidence="9 15" id="KW-0460">Magnesium</keyword>
<evidence type="ECO:0000256" key="11">
    <source>
        <dbReference type="ARBA" id="ARBA00023204"/>
    </source>
</evidence>
<dbReference type="HAMAP" id="MF_01485">
    <property type="entry name" value="RecB"/>
    <property type="match status" value="1"/>
</dbReference>
<dbReference type="InterPro" id="IPR014017">
    <property type="entry name" value="DNA_helicase_UvrD-like_C"/>
</dbReference>
<dbReference type="InterPro" id="IPR027417">
    <property type="entry name" value="P-loop_NTPase"/>
</dbReference>
<dbReference type="InterPro" id="IPR014016">
    <property type="entry name" value="UvrD-like_ATP-bd"/>
</dbReference>
<protein>
    <recommendedName>
        <fullName evidence="15">RecBCD enzyme subunit RecB</fullName>
        <ecNumber evidence="15">3.1.11.5</ecNumber>
        <ecNumber evidence="15">5.6.2.4</ecNumber>
    </recommendedName>
    <alternativeName>
        <fullName evidence="15">DNA 3'-5' helicase subunit RecB</fullName>
    </alternativeName>
    <alternativeName>
        <fullName evidence="15">Exonuclease V subunit RecB</fullName>
        <shortName evidence="15">ExoV subunit RecB</shortName>
    </alternativeName>
    <alternativeName>
        <fullName evidence="15">Helicase/nuclease RecBCD subunit RecB</fullName>
    </alternativeName>
</protein>
<dbReference type="GO" id="GO:0000724">
    <property type="term" value="P:double-strand break repair via homologous recombination"/>
    <property type="evidence" value="ECO:0007669"/>
    <property type="project" value="UniProtKB-UniRule"/>
</dbReference>
<dbReference type="GO" id="GO:0000287">
    <property type="term" value="F:magnesium ion binding"/>
    <property type="evidence" value="ECO:0007669"/>
    <property type="project" value="UniProtKB-UniRule"/>
</dbReference>
<sequence>MSEAVLDTPLDNLGLIEASAGTGKTYTLAGLFARAVIVERRAVPDILAVTFTIRATQELHERVRDRLLRAADLAARWGDGDPAQQQDDAGTALLRRLLSDALADGRETLPALRRRLDRAAREIDQAAIATIHGFCQRVLSEHALDTGQVLRPAEVVTSAREMHEAVALELWREWNSSGAADRADASAWLRARYGGPSGLADAMPVLLAPEPLLPLPPTHAGIDPRPALDAAWQAFRQSFAQHGEAAHDRIVAALQGKVLSGVKYKPEHVASLWAWLRTVVANDTPPTQWHDRLDRFTRAALADGCNKGQQPPDVPLCDAIAALIAARDAMSPWLEGQGLRCLHELRAQVRERARARKQAFQQRDFDDLIDVMLAAVTDPGHGPGLCAAVRRQFPLALIDEFQDTDARQWAIFDRLFGDHARQAGRGEDGNGLLLVGDPKQAIYRFRGGDVHTYQHAGAIAARVPPLAENFRSRPRVIETVNALFTHAYEAASGANAPQPLGEGIDFAATAPGGRIADDALLIDGAPAPALVFNELPPSDSGKDWNKDEAIEQLARGCAQAIRDLLAQAQDDRVLRRDGAVMRRVEARDCAVLVRAHAEAVAVRQALAQLGVPAVAAGRQSLFETPQAHELLTLLLALASPFDERRLRATLATRLFGFDAAQLHALADDGDALQAMQLDFAAWHLRWEQHGPQAMLSDVLARQATRLLALVDGERQLTCWLQLGELLQEARATATQPRGLGPQGQIDWLRAAIANADKDDFEQTPRLESDAGRVQILTLHASKGLEFALVFLPFVALGRKPKAPDVALYQWRGQRVRQVPTDHRYADEPAWGQADLPGSAVALHVAEEQDEDMRLLYVGLTRAREALWVWGGAVSHHHASALDRLMGGMRPSADLQQALGDRLRVEQPRLPPAADAARLPPQPQAATPPARMAARKLRRDWWIHSFSQLHRQKPHGVNALHEETPATDERPLAATPPAVFEAVDPRFRGERFGNAVHHALEHAEFARWAGHDDDLPPLSQHDVLVQALESQDYAADSVEDGVRELTRLVAATLNAPLPEGGRLCDLPASARVAEIEFHFTLAADGAALLQLLHRHGIALDRRDFGVWPRLSGLMNGKIDLTYLSGGRVHVLDYKSNLLPDYDAGTLATAMRASEYDLQALLYVVALHRWLGVRRGADYDYARDFGGVRYLFCRGLQRDTARGIIAPAFDAALVTGVDALLAQGAAP</sequence>
<dbReference type="AlphaFoldDB" id="A0A975ASM9"/>
<reference evidence="19 20" key="1">
    <citation type="submission" date="2021-03" db="EMBL/GenBank/DDBJ databases">
        <title>Lysobacter sp. nov. isolated from soil of gangwondo yeongwol, south Korea.</title>
        <authorList>
            <person name="Kim K.R."/>
            <person name="Kim K.H."/>
            <person name="Jeon C.O."/>
        </authorList>
    </citation>
    <scope>NUCLEOTIDE SEQUENCE [LARGE SCALE GENOMIC DNA]</scope>
    <source>
        <strain evidence="19 20">R19</strain>
    </source>
</reference>
<dbReference type="InterPro" id="IPR000212">
    <property type="entry name" value="DNA_helicase_UvrD/REP"/>
</dbReference>
<keyword evidence="8 15" id="KW-0067">ATP-binding</keyword>
<feature type="binding site" evidence="15">
    <location>
        <position position="1118"/>
    </location>
    <ligand>
        <name>Mg(2+)</name>
        <dbReference type="ChEBI" id="CHEBI:18420"/>
    </ligand>
</feature>
<evidence type="ECO:0000259" key="17">
    <source>
        <dbReference type="PROSITE" id="PS51198"/>
    </source>
</evidence>
<dbReference type="RefSeq" id="WP_207526779.1">
    <property type="nucleotide sequence ID" value="NZ_CP071518.1"/>
</dbReference>
<keyword evidence="11 15" id="KW-0234">DNA repair</keyword>
<comment type="domain">
    <text evidence="15">The N-terminal DNA-binding domain is a ssDNA-dependent ATPase and has ATP-dependent 3'-5' helicase function. This domain interacts with RecC.</text>
</comment>
<dbReference type="InterPro" id="IPR011335">
    <property type="entry name" value="Restrct_endonuc-II-like"/>
</dbReference>
<feature type="binding site" evidence="15">
    <location>
        <position position="1131"/>
    </location>
    <ligand>
        <name>Mg(2+)</name>
        <dbReference type="ChEBI" id="CHEBI:18420"/>
    </ligand>
</feature>
<keyword evidence="5 15" id="KW-0378">Hydrolase</keyword>
<dbReference type="GO" id="GO:0009338">
    <property type="term" value="C:exodeoxyribonuclease V complex"/>
    <property type="evidence" value="ECO:0007669"/>
    <property type="project" value="TreeGrafter"/>
</dbReference>
<evidence type="ECO:0000313" key="19">
    <source>
        <dbReference type="EMBL" id="QSX79129.1"/>
    </source>
</evidence>
<keyword evidence="4 15" id="KW-0227">DNA damage</keyword>
<keyword evidence="2 15" id="KW-0479">Metal-binding</keyword>
<dbReference type="Pfam" id="PF13361">
    <property type="entry name" value="UvrD_C"/>
    <property type="match status" value="1"/>
</dbReference>
<comment type="cofactor">
    <cofactor evidence="15">
        <name>Mg(2+)</name>
        <dbReference type="ChEBI" id="CHEBI:18420"/>
    </cofactor>
    <text evidence="15">Binds 1 Mg(2+) ion per subunit.</text>
</comment>
<dbReference type="GO" id="GO:0008854">
    <property type="term" value="F:exodeoxyribonuclease V activity"/>
    <property type="evidence" value="ECO:0007669"/>
    <property type="project" value="UniProtKB-EC"/>
</dbReference>
<evidence type="ECO:0000256" key="13">
    <source>
        <dbReference type="ARBA" id="ARBA00034617"/>
    </source>
</evidence>
<keyword evidence="7 15" id="KW-0269">Exonuclease</keyword>
<dbReference type="InterPro" id="IPR004586">
    <property type="entry name" value="RecB"/>
</dbReference>
<keyword evidence="1 15" id="KW-0540">Nuclease</keyword>
<dbReference type="PROSITE" id="PS51198">
    <property type="entry name" value="UVRD_HELICASE_ATP_BIND"/>
    <property type="match status" value="1"/>
</dbReference>
<feature type="active site" description="For nuclease activity" evidence="15">
    <location>
        <position position="1131"/>
    </location>
</feature>
<dbReference type="EC" id="3.1.11.5" evidence="15"/>
<dbReference type="Proteomes" id="UP000639274">
    <property type="component" value="Chromosome"/>
</dbReference>
<dbReference type="SUPFAM" id="SSF52980">
    <property type="entry name" value="Restriction endonuclease-like"/>
    <property type="match status" value="1"/>
</dbReference>
<dbReference type="CDD" id="cd22352">
    <property type="entry name" value="RecB_C-like"/>
    <property type="match status" value="1"/>
</dbReference>
<dbReference type="PROSITE" id="PS51217">
    <property type="entry name" value="UVRD_HELICASE_CTER"/>
    <property type="match status" value="1"/>
</dbReference>
<comment type="function">
    <text evidence="15">A helicase/nuclease that prepares dsDNA breaks (DSB) for recombinational DNA repair. Binds to DSBs and unwinds DNA via a highly rapid and processive ATP-dependent bidirectional helicase activity. Unwinds dsDNA until it encounters a Chi (crossover hotspot instigator) sequence from the 3' direction. Cuts ssDNA a few nucleotides 3' to the Chi site. The properties and activities of the enzyme are changed at Chi. The Chi-altered holoenzyme produces a long 3'-ssDNA overhang and facilitates RecA-binding to the ssDNA for homologous DNA recombination and repair. Holoenzyme degrades any linearized DNA that is unable to undergo homologous recombination. In the holoenzyme this subunit contributes ATPase, 3'-5' helicase, exonuclease activity and loads RecA onto ssDNA.</text>
</comment>
<dbReference type="EC" id="5.6.2.4" evidence="15"/>
<comment type="domain">
    <text evidence="15">The C-terminal domain has nuclease activity and interacts with RecD. It interacts with RecA, facilitating its loading onto ssDNA.</text>
</comment>
<keyword evidence="20" id="KW-1185">Reference proteome</keyword>
<feature type="region of interest" description="Nuclease activity, interacts with RecD and RecA" evidence="15">
    <location>
        <begin position="939"/>
        <end position="1225"/>
    </location>
</feature>
<feature type="binding site" evidence="15">
    <location>
        <position position="996"/>
    </location>
    <ligand>
        <name>Mg(2+)</name>
        <dbReference type="ChEBI" id="CHEBI:18420"/>
    </ligand>
</feature>
<feature type="domain" description="UvrD-like helicase ATP-binding" evidence="17">
    <location>
        <begin position="1"/>
        <end position="473"/>
    </location>
</feature>
<gene>
    <name evidence="15" type="primary">recB</name>
    <name evidence="19" type="ORF">I8J32_004315</name>
</gene>
<dbReference type="InterPro" id="IPR038726">
    <property type="entry name" value="PDDEXK_AddAB-type"/>
</dbReference>
<dbReference type="Gene3D" id="1.10.486.10">
    <property type="entry name" value="PCRA, domain 4"/>
    <property type="match status" value="1"/>
</dbReference>
<evidence type="ECO:0000259" key="18">
    <source>
        <dbReference type="PROSITE" id="PS51217"/>
    </source>
</evidence>
<evidence type="ECO:0000256" key="1">
    <source>
        <dbReference type="ARBA" id="ARBA00022722"/>
    </source>
</evidence>
<dbReference type="Gene3D" id="3.90.320.10">
    <property type="match status" value="1"/>
</dbReference>
<dbReference type="Gene3D" id="3.40.50.300">
    <property type="entry name" value="P-loop containing nucleotide triphosphate hydrolases"/>
    <property type="match status" value="2"/>
</dbReference>
<comment type="subunit">
    <text evidence="15">Heterotrimer of RecB, RecC and RecD. All subunits contribute to DNA-binding. Interacts with RecA.</text>
</comment>
<dbReference type="Pfam" id="PF00580">
    <property type="entry name" value="UvrD-helicase"/>
    <property type="match status" value="2"/>
</dbReference>
<name>A0A975ASM9_9GAMM</name>
<evidence type="ECO:0000256" key="12">
    <source>
        <dbReference type="ARBA" id="ARBA00023235"/>
    </source>
</evidence>
<dbReference type="EMBL" id="CP071518">
    <property type="protein sequence ID" value="QSX79129.1"/>
    <property type="molecule type" value="Genomic_DNA"/>
</dbReference>
<keyword evidence="12 15" id="KW-0413">Isomerase</keyword>